<keyword evidence="2" id="KW-1185">Reference proteome</keyword>
<protein>
    <submittedName>
        <fullName evidence="3">Uncharacterized protein LOC120263931</fullName>
    </submittedName>
</protein>
<dbReference type="PANTHER" id="PTHR31973">
    <property type="entry name" value="POLYPROTEIN, PUTATIVE-RELATED"/>
    <property type="match status" value="1"/>
</dbReference>
<dbReference type="Pfam" id="PF10551">
    <property type="entry name" value="MULE"/>
    <property type="match status" value="1"/>
</dbReference>
<dbReference type="AlphaFoldDB" id="A0AB40BMX4"/>
<evidence type="ECO:0000313" key="3">
    <source>
        <dbReference type="RefSeq" id="XP_039127844.1"/>
    </source>
</evidence>
<proteinExistence type="predicted"/>
<dbReference type="RefSeq" id="XP_039127844.1">
    <property type="nucleotide sequence ID" value="XM_039271910.1"/>
</dbReference>
<feature type="domain" description="MULE transposase" evidence="1">
    <location>
        <begin position="108"/>
        <end position="203"/>
    </location>
</feature>
<sequence length="324" mass="37330">MFGEITSSVSSIRPKHLKAMVRKELGVFITDKVCRNARSLVIKKIEEQFKEDFKVLNNYALELKTTNPGSSVHIMTERQKLDELPLFKRIYICIAAIREGFINGCRRVIGIDGCFLKGSVKGQILTAVGRDGNNQMFPVAWAVVDKETSETWLWFIELLKVDLLIEDGLGWVVLSDMQKGLQHAVNALLPLIEHRMCARHIYARWGKIHPGKDLQIQFWNVAKSSSQPEMRKQLDRMKSLKGGVKAAEELLERWPISGWCLEFFNDIVKCDVIDNNMCETFNGVILDSRSKPIITMLEDIRQYVMTRVVVKREYCMEMEKCMWP</sequence>
<dbReference type="GeneID" id="120263931"/>
<organism evidence="2 3">
    <name type="scientific">Dioscorea cayennensis subsp. rotundata</name>
    <name type="common">White Guinea yam</name>
    <name type="synonym">Dioscorea rotundata</name>
    <dbReference type="NCBI Taxonomy" id="55577"/>
    <lineage>
        <taxon>Eukaryota</taxon>
        <taxon>Viridiplantae</taxon>
        <taxon>Streptophyta</taxon>
        <taxon>Embryophyta</taxon>
        <taxon>Tracheophyta</taxon>
        <taxon>Spermatophyta</taxon>
        <taxon>Magnoliopsida</taxon>
        <taxon>Liliopsida</taxon>
        <taxon>Dioscoreales</taxon>
        <taxon>Dioscoreaceae</taxon>
        <taxon>Dioscorea</taxon>
    </lineage>
</organism>
<name>A0AB40BMX4_DIOCR</name>
<accession>A0AB40BMX4</accession>
<dbReference type="InterPro" id="IPR018289">
    <property type="entry name" value="MULE_transposase_dom"/>
</dbReference>
<evidence type="ECO:0000259" key="1">
    <source>
        <dbReference type="Pfam" id="PF10551"/>
    </source>
</evidence>
<gene>
    <name evidence="3" type="primary">LOC120263931</name>
</gene>
<reference evidence="3" key="1">
    <citation type="submission" date="2025-08" db="UniProtKB">
        <authorList>
            <consortium name="RefSeq"/>
        </authorList>
    </citation>
    <scope>IDENTIFICATION</scope>
</reference>
<dbReference type="PANTHER" id="PTHR31973:SF197">
    <property type="entry name" value="SWIM-TYPE DOMAIN-CONTAINING PROTEIN"/>
    <property type="match status" value="1"/>
</dbReference>
<dbReference type="Proteomes" id="UP001515500">
    <property type="component" value="Chromosome 6"/>
</dbReference>
<evidence type="ECO:0000313" key="2">
    <source>
        <dbReference type="Proteomes" id="UP001515500"/>
    </source>
</evidence>